<dbReference type="InterPro" id="IPR001509">
    <property type="entry name" value="Epimerase_deHydtase"/>
</dbReference>
<evidence type="ECO:0000313" key="2">
    <source>
        <dbReference type="EMBL" id="BAX81756.1"/>
    </source>
</evidence>
<dbReference type="RefSeq" id="WP_197705609.1">
    <property type="nucleotide sequence ID" value="NZ_AP018042.1"/>
</dbReference>
<feature type="domain" description="NAD-dependent epimerase/dehydratase" evidence="1">
    <location>
        <begin position="6"/>
        <end position="38"/>
    </location>
</feature>
<dbReference type="Pfam" id="PF01370">
    <property type="entry name" value="Epimerase"/>
    <property type="match status" value="1"/>
</dbReference>
<organism evidence="2 3">
    <name type="scientific">Labilibaculum antarcticum</name>
    <dbReference type="NCBI Taxonomy" id="1717717"/>
    <lineage>
        <taxon>Bacteria</taxon>
        <taxon>Pseudomonadati</taxon>
        <taxon>Bacteroidota</taxon>
        <taxon>Bacteroidia</taxon>
        <taxon>Marinilabiliales</taxon>
        <taxon>Marinifilaceae</taxon>
        <taxon>Labilibaculum</taxon>
    </lineage>
</organism>
<keyword evidence="3" id="KW-1185">Reference proteome</keyword>
<dbReference type="AlphaFoldDB" id="A0A1Y1CMW1"/>
<evidence type="ECO:0000259" key="1">
    <source>
        <dbReference type="Pfam" id="PF01370"/>
    </source>
</evidence>
<name>A0A1Y1CMW1_9BACT</name>
<sequence length="77" mass="8440">MKKVGIIGGSGFIGSHTTKKFLQEGFKVRVSTTDISAMLNNIKPSRNARVIYKNEAAKKDLGIEFNPAIVPLTEFSK</sequence>
<dbReference type="Gene3D" id="3.40.50.720">
    <property type="entry name" value="NAD(P)-binding Rossmann-like Domain"/>
    <property type="match status" value="1"/>
</dbReference>
<accession>A0A1Y1CMW1</accession>
<evidence type="ECO:0000313" key="3">
    <source>
        <dbReference type="Proteomes" id="UP000218267"/>
    </source>
</evidence>
<dbReference type="EMBL" id="AP018042">
    <property type="protein sequence ID" value="BAX81756.1"/>
    <property type="molecule type" value="Genomic_DNA"/>
</dbReference>
<dbReference type="SUPFAM" id="SSF51735">
    <property type="entry name" value="NAD(P)-binding Rossmann-fold domains"/>
    <property type="match status" value="1"/>
</dbReference>
<reference evidence="3" key="2">
    <citation type="journal article" date="2020" name="Antonie Van Leeuwenhoek">
        <title>Labilibaculum antarcticum sp. nov., a novel facultative anaerobic, psychrotorelant bacterium isolated from marine sediment of Antarctica.</title>
        <authorList>
            <person name="Watanabe M."/>
            <person name="Kojima H."/>
            <person name="Fukui M."/>
        </authorList>
    </citation>
    <scope>NUCLEOTIDE SEQUENCE [LARGE SCALE GENOMIC DNA]</scope>
    <source>
        <strain evidence="3">SPP2</strain>
    </source>
</reference>
<proteinExistence type="predicted"/>
<dbReference type="InterPro" id="IPR036291">
    <property type="entry name" value="NAD(P)-bd_dom_sf"/>
</dbReference>
<reference evidence="2 3" key="1">
    <citation type="journal article" date="2018" name="Mar. Genomics">
        <title>Complete genome sequence of Marinifilaceae bacterium strain SPP2, isolated from the Antarctic marine sediment.</title>
        <authorList>
            <person name="Watanabe M."/>
            <person name="Kojima H."/>
            <person name="Fukui M."/>
        </authorList>
    </citation>
    <scope>NUCLEOTIDE SEQUENCE [LARGE SCALE GENOMIC DNA]</scope>
    <source>
        <strain evidence="2 3">SPP2</strain>
    </source>
</reference>
<gene>
    <name evidence="2" type="ORF">ALGA_3458</name>
</gene>
<protein>
    <recommendedName>
        <fullName evidence="1">NAD-dependent epimerase/dehydratase domain-containing protein</fullName>
    </recommendedName>
</protein>
<dbReference type="KEGG" id="mbas:ALGA_3458"/>
<dbReference type="Proteomes" id="UP000218267">
    <property type="component" value="Chromosome"/>
</dbReference>